<dbReference type="InterPro" id="IPR018718">
    <property type="entry name" value="DUF2242"/>
</dbReference>
<sequence length="229" mass="24253">MPLLPAFRRAPAPVLLLASALLLSACTFGAGRTRSYATESFDSTTTHTRSFSASEAQTCEAARRALLSQGYFVSRAGEDQVAGRKQFQPAGEVHLDVEVRVVCVRDERQGRGSLAFATAVQDRYELKKASSSASVGVGALGSVSLPFNAGNDAMVKVASQTVTDDEFYTRFFVLLDEYLYVPPQTPRAEPAAQRATGLPRVSPVPAVPEPAAPAAAPEAVPVPLSPSRG</sequence>
<name>A0AAE3NCW4_9BURK</name>
<comment type="caution">
    <text evidence="3">The sequence shown here is derived from an EMBL/GenBank/DDBJ whole genome shotgun (WGS) entry which is preliminary data.</text>
</comment>
<keyword evidence="4" id="KW-1185">Reference proteome</keyword>
<proteinExistence type="predicted"/>
<keyword evidence="2" id="KW-0732">Signal</keyword>
<feature type="region of interest" description="Disordered" evidence="1">
    <location>
        <begin position="188"/>
        <end position="229"/>
    </location>
</feature>
<dbReference type="RefSeq" id="WP_271430104.1">
    <property type="nucleotide sequence ID" value="NZ_JAQIPB010000012.1"/>
</dbReference>
<dbReference type="EMBL" id="JAQIPB010000012">
    <property type="protein sequence ID" value="MDA7418903.1"/>
    <property type="molecule type" value="Genomic_DNA"/>
</dbReference>
<evidence type="ECO:0000256" key="1">
    <source>
        <dbReference type="SAM" id="MobiDB-lite"/>
    </source>
</evidence>
<feature type="chain" id="PRO_5041997540" evidence="2">
    <location>
        <begin position="31"/>
        <end position="229"/>
    </location>
</feature>
<evidence type="ECO:0000313" key="3">
    <source>
        <dbReference type="EMBL" id="MDA7418903.1"/>
    </source>
</evidence>
<accession>A0AAE3NCW4</accession>
<dbReference type="AlphaFoldDB" id="A0AAE3NCW4"/>
<feature type="compositionally biased region" description="Low complexity" evidence="1">
    <location>
        <begin position="212"/>
        <end position="222"/>
    </location>
</feature>
<organism evidence="3 4">
    <name type="scientific">Xenophilus arseniciresistens</name>
    <dbReference type="NCBI Taxonomy" id="1283306"/>
    <lineage>
        <taxon>Bacteria</taxon>
        <taxon>Pseudomonadati</taxon>
        <taxon>Pseudomonadota</taxon>
        <taxon>Betaproteobacteria</taxon>
        <taxon>Burkholderiales</taxon>
        <taxon>Comamonadaceae</taxon>
        <taxon>Xenophilus</taxon>
    </lineage>
</organism>
<evidence type="ECO:0000256" key="2">
    <source>
        <dbReference type="SAM" id="SignalP"/>
    </source>
</evidence>
<evidence type="ECO:0000313" key="4">
    <source>
        <dbReference type="Proteomes" id="UP001212602"/>
    </source>
</evidence>
<feature type="signal peptide" evidence="2">
    <location>
        <begin position="1"/>
        <end position="30"/>
    </location>
</feature>
<gene>
    <name evidence="3" type="ORF">PGB34_21240</name>
</gene>
<reference evidence="3" key="1">
    <citation type="submission" date="2023-01" db="EMBL/GenBank/DDBJ databases">
        <title>Xenophilus mangrovi sp. nov., isolated from soil of Mangrove nature reserve.</title>
        <authorList>
            <person name="Xu S."/>
            <person name="Liu Z."/>
            <person name="Xu Y."/>
        </authorList>
    </citation>
    <scope>NUCLEOTIDE SEQUENCE</scope>
    <source>
        <strain evidence="3">YW8</strain>
    </source>
</reference>
<protein>
    <submittedName>
        <fullName evidence="3">DUF2242 domain-containing protein</fullName>
    </submittedName>
</protein>
<dbReference type="Pfam" id="PF10001">
    <property type="entry name" value="DUF2242"/>
    <property type="match status" value="1"/>
</dbReference>
<dbReference type="Proteomes" id="UP001212602">
    <property type="component" value="Unassembled WGS sequence"/>
</dbReference>